<feature type="compositionally biased region" description="Acidic residues" evidence="1">
    <location>
        <begin position="7"/>
        <end position="27"/>
    </location>
</feature>
<dbReference type="Proteomes" id="UP001153069">
    <property type="component" value="Unassembled WGS sequence"/>
</dbReference>
<proteinExistence type="predicted"/>
<name>A0A9N8HP26_9STRA</name>
<protein>
    <submittedName>
        <fullName evidence="2">Uncharacterized protein</fullName>
    </submittedName>
</protein>
<evidence type="ECO:0000313" key="3">
    <source>
        <dbReference type="Proteomes" id="UP001153069"/>
    </source>
</evidence>
<keyword evidence="3" id="KW-1185">Reference proteome</keyword>
<comment type="caution">
    <text evidence="2">The sequence shown here is derived from an EMBL/GenBank/DDBJ whole genome shotgun (WGS) entry which is preliminary data.</text>
</comment>
<dbReference type="OrthoDB" id="56741at2759"/>
<accession>A0A9N8HP26</accession>
<dbReference type="AlphaFoldDB" id="A0A9N8HP26"/>
<evidence type="ECO:0000256" key="1">
    <source>
        <dbReference type="SAM" id="MobiDB-lite"/>
    </source>
</evidence>
<sequence>MDPKEFDEMETEEEVETDDDEEEEEEETVKVGNRPFNTRAYVNSFIKVIDTTKAKKHTPDAGIDRILQVHDHMLSVQDFDASRKQYGQMAEAMSCLLESMHRWTLMAMTGFCGEQKMDRTDVFPALIDWTSGVSLVFNYCAEQKHNLLVAKPNWWYQDGMLKRISKVALNAATDIYSLAEHPETAHLFPGHEFSLAQVKATRAKVLSGCYGQALHVIRTEKEIDEAVELFMKPTIHAHGCYGTCPDLLEQMAASHVKMMTDEQTNLSALERGEAGLWVVVHGLVSQAGQAMNGKLGLVFKDGLVNGRVAVEVEGFEGEKRLLPTNLQEIPFSEMQVALISTLPIAEQWKFVRGSNKQL</sequence>
<evidence type="ECO:0000313" key="2">
    <source>
        <dbReference type="EMBL" id="CAB9519625.1"/>
    </source>
</evidence>
<reference evidence="2" key="1">
    <citation type="submission" date="2020-06" db="EMBL/GenBank/DDBJ databases">
        <authorList>
            <consortium name="Plant Systems Biology data submission"/>
        </authorList>
    </citation>
    <scope>NUCLEOTIDE SEQUENCE</scope>
    <source>
        <strain evidence="2">D6</strain>
    </source>
</reference>
<organism evidence="2 3">
    <name type="scientific">Seminavis robusta</name>
    <dbReference type="NCBI Taxonomy" id="568900"/>
    <lineage>
        <taxon>Eukaryota</taxon>
        <taxon>Sar</taxon>
        <taxon>Stramenopiles</taxon>
        <taxon>Ochrophyta</taxon>
        <taxon>Bacillariophyta</taxon>
        <taxon>Bacillariophyceae</taxon>
        <taxon>Bacillariophycidae</taxon>
        <taxon>Naviculales</taxon>
        <taxon>Naviculaceae</taxon>
        <taxon>Seminavis</taxon>
    </lineage>
</organism>
<gene>
    <name evidence="2" type="ORF">SEMRO_1032_G233550.1</name>
</gene>
<dbReference type="EMBL" id="CAICTM010001030">
    <property type="protein sequence ID" value="CAB9519625.1"/>
    <property type="molecule type" value="Genomic_DNA"/>
</dbReference>
<feature type="region of interest" description="Disordered" evidence="1">
    <location>
        <begin position="1"/>
        <end position="30"/>
    </location>
</feature>